<evidence type="ECO:0000256" key="1">
    <source>
        <dbReference type="SAM" id="MobiDB-lite"/>
    </source>
</evidence>
<evidence type="ECO:0000313" key="3">
    <source>
        <dbReference type="Proteomes" id="UP000275408"/>
    </source>
</evidence>
<accession>A0A3M6UKD2</accession>
<organism evidence="2 3">
    <name type="scientific">Pocillopora damicornis</name>
    <name type="common">Cauliflower coral</name>
    <name type="synonym">Millepora damicornis</name>
    <dbReference type="NCBI Taxonomy" id="46731"/>
    <lineage>
        <taxon>Eukaryota</taxon>
        <taxon>Metazoa</taxon>
        <taxon>Cnidaria</taxon>
        <taxon>Anthozoa</taxon>
        <taxon>Hexacorallia</taxon>
        <taxon>Scleractinia</taxon>
        <taxon>Astrocoeniina</taxon>
        <taxon>Pocilloporidae</taxon>
        <taxon>Pocillopora</taxon>
    </lineage>
</organism>
<protein>
    <submittedName>
        <fullName evidence="2">Uncharacterized protein</fullName>
    </submittedName>
</protein>
<feature type="compositionally biased region" description="Basic and acidic residues" evidence="1">
    <location>
        <begin position="80"/>
        <end position="102"/>
    </location>
</feature>
<proteinExistence type="predicted"/>
<evidence type="ECO:0000313" key="2">
    <source>
        <dbReference type="EMBL" id="RMX53838.1"/>
    </source>
</evidence>
<dbReference type="EMBL" id="RCHS01001413">
    <property type="protein sequence ID" value="RMX53838.1"/>
    <property type="molecule type" value="Genomic_DNA"/>
</dbReference>
<feature type="region of interest" description="Disordered" evidence="1">
    <location>
        <begin position="76"/>
        <end position="102"/>
    </location>
</feature>
<name>A0A3M6UKD2_POCDA</name>
<sequence length="102" mass="12119">MNSANVSWKDFGNVYAVIERYICTRRYEKYIKPVLLQQTSREMEDNVFKALHKFEQECSLPIEIAKAEGELMSTLKEKRKREEEEKKKTGRMEKIGKTENKI</sequence>
<comment type="caution">
    <text evidence="2">The sequence shown here is derived from an EMBL/GenBank/DDBJ whole genome shotgun (WGS) entry which is preliminary data.</text>
</comment>
<keyword evidence="3" id="KW-1185">Reference proteome</keyword>
<dbReference type="Proteomes" id="UP000275408">
    <property type="component" value="Unassembled WGS sequence"/>
</dbReference>
<gene>
    <name evidence="2" type="ORF">pdam_00000309</name>
</gene>
<reference evidence="2 3" key="1">
    <citation type="journal article" date="2018" name="Sci. Rep.">
        <title>Comparative analysis of the Pocillopora damicornis genome highlights role of immune system in coral evolution.</title>
        <authorList>
            <person name="Cunning R."/>
            <person name="Bay R.A."/>
            <person name="Gillette P."/>
            <person name="Baker A.C."/>
            <person name="Traylor-Knowles N."/>
        </authorList>
    </citation>
    <scope>NUCLEOTIDE SEQUENCE [LARGE SCALE GENOMIC DNA]</scope>
    <source>
        <strain evidence="2">RSMAS</strain>
        <tissue evidence="2">Whole animal</tissue>
    </source>
</reference>
<dbReference type="AlphaFoldDB" id="A0A3M6UKD2"/>